<dbReference type="SMART" id="SM00849">
    <property type="entry name" value="Lactamase_B"/>
    <property type="match status" value="1"/>
</dbReference>
<reference evidence="2" key="1">
    <citation type="submission" date="2022-01" db="EMBL/GenBank/DDBJ databases">
        <authorList>
            <person name="Jo J.-H."/>
            <person name="Im W.-T."/>
        </authorList>
    </citation>
    <scope>NUCLEOTIDE SEQUENCE</scope>
    <source>
        <strain evidence="2">I2-34</strain>
    </source>
</reference>
<name>A0ABS9L3Y9_9MICC</name>
<dbReference type="Proteomes" id="UP001165368">
    <property type="component" value="Unassembled WGS sequence"/>
</dbReference>
<dbReference type="PANTHER" id="PTHR23131">
    <property type="entry name" value="ENDORIBONUCLEASE LACTB2"/>
    <property type="match status" value="1"/>
</dbReference>
<dbReference type="RefSeq" id="WP_237818439.1">
    <property type="nucleotide sequence ID" value="NZ_JAKLTQ010000002.1"/>
</dbReference>
<evidence type="ECO:0000313" key="3">
    <source>
        <dbReference type="Proteomes" id="UP001165368"/>
    </source>
</evidence>
<dbReference type="Pfam" id="PF00753">
    <property type="entry name" value="Lactamase_B"/>
    <property type="match status" value="1"/>
</dbReference>
<proteinExistence type="predicted"/>
<dbReference type="InterPro" id="IPR036388">
    <property type="entry name" value="WH-like_DNA-bd_sf"/>
</dbReference>
<evidence type="ECO:0000313" key="2">
    <source>
        <dbReference type="EMBL" id="MCG2621335.1"/>
    </source>
</evidence>
<dbReference type="Gene3D" id="1.10.10.10">
    <property type="entry name" value="Winged helix-like DNA-binding domain superfamily/Winged helix DNA-binding domain"/>
    <property type="match status" value="1"/>
</dbReference>
<accession>A0ABS9L3Y9</accession>
<sequence length="339" mass="37190">MAAATGAWHESGCYQVSEGVYRIPLPLPHDSLKAINVYAVIEPDGLVLIDSGWDIPEARTALEEALDSLGFSVADIRTFLVTHVHRDHYTQAIQIRREYGTQIALGVHEKPSLEHLVKPDRKPLDSQIRSLYAHGAPELAARLAEFAGRDAKEEWEMPCQWLNHAETVSLGSRALEVLATPGHTQGHVVFHDIDAALLFSGDHILPSITPSIGFEQVLSPDPLANYMDSLQLILSRTDAVLLPAHGDVWDSAHRRAKELLDHHGERLDQTLRPVLHGAGTATEIAAQLDWTRRKKHLSELDPFNQMLAIAETAAHLSVLATLGQVSASEVDGVTCYSPA</sequence>
<keyword evidence="3" id="KW-1185">Reference proteome</keyword>
<protein>
    <submittedName>
        <fullName evidence="2">MBL fold metallo-hydrolase</fullName>
    </submittedName>
</protein>
<feature type="domain" description="Metallo-beta-lactamase" evidence="1">
    <location>
        <begin position="34"/>
        <end position="245"/>
    </location>
</feature>
<gene>
    <name evidence="2" type="ORF">LVY72_05330</name>
</gene>
<evidence type="ECO:0000259" key="1">
    <source>
        <dbReference type="SMART" id="SM00849"/>
    </source>
</evidence>
<organism evidence="2 3">
    <name type="scientific">Arthrobacter hankyongi</name>
    <dbReference type="NCBI Taxonomy" id="2904801"/>
    <lineage>
        <taxon>Bacteria</taxon>
        <taxon>Bacillati</taxon>
        <taxon>Actinomycetota</taxon>
        <taxon>Actinomycetes</taxon>
        <taxon>Micrococcales</taxon>
        <taxon>Micrococcaceae</taxon>
        <taxon>Arthrobacter</taxon>
    </lineage>
</organism>
<dbReference type="EMBL" id="JAKLTQ010000002">
    <property type="protein sequence ID" value="MCG2621335.1"/>
    <property type="molecule type" value="Genomic_DNA"/>
</dbReference>
<comment type="caution">
    <text evidence="2">The sequence shown here is derived from an EMBL/GenBank/DDBJ whole genome shotgun (WGS) entry which is preliminary data.</text>
</comment>
<dbReference type="PANTHER" id="PTHR23131:SF4">
    <property type="entry name" value="METALLO-BETA-LACTAMASE SUPERFAMILY POTEIN"/>
    <property type="match status" value="1"/>
</dbReference>
<dbReference type="Gene3D" id="3.60.15.10">
    <property type="entry name" value="Ribonuclease Z/Hydroxyacylglutathione hydrolase-like"/>
    <property type="match status" value="1"/>
</dbReference>
<dbReference type="InterPro" id="IPR001279">
    <property type="entry name" value="Metallo-B-lactamas"/>
</dbReference>
<dbReference type="SUPFAM" id="SSF56281">
    <property type="entry name" value="Metallo-hydrolase/oxidoreductase"/>
    <property type="match status" value="1"/>
</dbReference>
<dbReference type="InterPro" id="IPR036866">
    <property type="entry name" value="RibonucZ/Hydroxyglut_hydro"/>
</dbReference>
<dbReference type="InterPro" id="IPR050662">
    <property type="entry name" value="Sec-metab_biosynth-thioest"/>
</dbReference>